<reference evidence="18 19" key="1">
    <citation type="submission" date="2020-03" db="EMBL/GenBank/DDBJ databases">
        <authorList>
            <person name="Zhang Z."/>
            <person name="Guo Z."/>
            <person name="Hou Q."/>
            <person name="Shen X."/>
        </authorList>
    </citation>
    <scope>NUCLEOTIDE SEQUENCE [LARGE SCALE GENOMIC DNA]</scope>
    <source>
        <strain evidence="18 19">HBUAS51329</strain>
    </source>
</reference>
<evidence type="ECO:0000256" key="10">
    <source>
        <dbReference type="ARBA" id="ARBA00022967"/>
    </source>
</evidence>
<evidence type="ECO:0000256" key="12">
    <source>
        <dbReference type="ARBA" id="ARBA00023027"/>
    </source>
</evidence>
<dbReference type="PIRSF" id="PIRSF000204">
    <property type="entry name" value="PNTB"/>
    <property type="match status" value="1"/>
</dbReference>
<dbReference type="PANTHER" id="PTHR44758">
    <property type="entry name" value="NAD(P) TRANSHYDROGENASE SUBUNIT BETA"/>
    <property type="match status" value="1"/>
</dbReference>
<dbReference type="InterPro" id="IPR034300">
    <property type="entry name" value="PNTB-like"/>
</dbReference>
<keyword evidence="6 15" id="KW-1003">Cell membrane</keyword>
<evidence type="ECO:0000256" key="7">
    <source>
        <dbReference type="ARBA" id="ARBA00022519"/>
    </source>
</evidence>
<sequence length="472" mass="49012">MSTLQTFASLIYLISAVCYVLGVHMMRSPKTARKGNGLSAIGMFMAVIMIIVEVIADGKITATGWIVLLAGLIVGIAYGVVKARKVPMTDVPQLVSLFNAVGGGAAAVIGIFDYLMKGDGVGLSLAFSIPVFLDVIIGGITFSGSLIATGKLSGKVPGKPITFPGAKLLNVLVIIGMLAAGWFMLATPTNIWFVILGLVMALIFGLLMTLPIGGADMPVVVSLLNAFTGLAVAFAGFVINNQVLIIAGALVGAAGTILTLQMAEAMNRSVANILAGGFGTGDSDSGGAGADVPVDVKETSADDIGLQLAYAQNVMIVPGYGLAAAQAQHEVAELATVLTEKGINVNYAIHPVAGRMPGHMNVLLADVNVPYDQMKQLDDANPMFESTDVSLVIGANDVTNPLARESGNEISGMPILDVDKSKSVVVIKRSMSTGYAGIQNPLFSLDNTQMFFSDAKVGLQDIVAATKQYLED</sequence>
<feature type="transmembrane region" description="Helical" evidence="16">
    <location>
        <begin position="6"/>
        <end position="26"/>
    </location>
</feature>
<comment type="function">
    <text evidence="1 15">The transhydrogenation between NADH and NADP is coupled to respiration and ATP hydrolysis and functions as a proton pump across the membrane.</text>
</comment>
<evidence type="ECO:0000313" key="19">
    <source>
        <dbReference type="Proteomes" id="UP000707477"/>
    </source>
</evidence>
<evidence type="ECO:0000259" key="17">
    <source>
        <dbReference type="Pfam" id="PF02233"/>
    </source>
</evidence>
<evidence type="ECO:0000256" key="5">
    <source>
        <dbReference type="ARBA" id="ARBA00014581"/>
    </source>
</evidence>
<keyword evidence="8 16" id="KW-0812">Transmembrane</keyword>
<evidence type="ECO:0000256" key="16">
    <source>
        <dbReference type="SAM" id="Phobius"/>
    </source>
</evidence>
<dbReference type="EC" id="7.1.1.1" evidence="4 15"/>
<name>A0ABX1L3N0_9LACO</name>
<evidence type="ECO:0000256" key="8">
    <source>
        <dbReference type="ARBA" id="ARBA00022692"/>
    </source>
</evidence>
<evidence type="ECO:0000256" key="14">
    <source>
        <dbReference type="ARBA" id="ARBA00048202"/>
    </source>
</evidence>
<keyword evidence="9 15" id="KW-0521">NADP</keyword>
<evidence type="ECO:0000256" key="9">
    <source>
        <dbReference type="ARBA" id="ARBA00022857"/>
    </source>
</evidence>
<feature type="transmembrane region" description="Helical" evidence="16">
    <location>
        <begin position="38"/>
        <end position="56"/>
    </location>
</feature>
<keyword evidence="12 15" id="KW-0520">NAD</keyword>
<comment type="similarity">
    <text evidence="3 15">Belongs to the PNT beta subunit family.</text>
</comment>
<feature type="transmembrane region" description="Helical" evidence="16">
    <location>
        <begin position="121"/>
        <end position="147"/>
    </location>
</feature>
<evidence type="ECO:0000256" key="2">
    <source>
        <dbReference type="ARBA" id="ARBA00004429"/>
    </source>
</evidence>
<organism evidence="18 19">
    <name type="scientific">Levilactobacillus tujiorum</name>
    <dbReference type="NCBI Taxonomy" id="2912243"/>
    <lineage>
        <taxon>Bacteria</taxon>
        <taxon>Bacillati</taxon>
        <taxon>Bacillota</taxon>
        <taxon>Bacilli</taxon>
        <taxon>Lactobacillales</taxon>
        <taxon>Lactobacillaceae</taxon>
        <taxon>Levilactobacillus</taxon>
    </lineage>
</organism>
<keyword evidence="11 16" id="KW-1133">Transmembrane helix</keyword>
<keyword evidence="13 15" id="KW-0472">Membrane</keyword>
<evidence type="ECO:0000256" key="11">
    <source>
        <dbReference type="ARBA" id="ARBA00022989"/>
    </source>
</evidence>
<evidence type="ECO:0000313" key="18">
    <source>
        <dbReference type="EMBL" id="NLR29641.1"/>
    </source>
</evidence>
<dbReference type="RefSeq" id="WP_168849436.1">
    <property type="nucleotide sequence ID" value="NZ_JAAVSD010000011.1"/>
</dbReference>
<dbReference type="InterPro" id="IPR012136">
    <property type="entry name" value="NADH_DH_b"/>
</dbReference>
<keyword evidence="10 15" id="KW-1278">Translocase</keyword>
<evidence type="ECO:0000256" key="1">
    <source>
        <dbReference type="ARBA" id="ARBA00003943"/>
    </source>
</evidence>
<feature type="transmembrane region" description="Helical" evidence="16">
    <location>
        <begin position="219"/>
        <end position="239"/>
    </location>
</feature>
<comment type="caution">
    <text evidence="18">The sequence shown here is derived from an EMBL/GenBank/DDBJ whole genome shotgun (WGS) entry which is preliminary data.</text>
</comment>
<feature type="domain" description="NADP transhydrogenase beta-like" evidence="17">
    <location>
        <begin position="9"/>
        <end position="464"/>
    </location>
</feature>
<protein>
    <recommendedName>
        <fullName evidence="5 15">NAD(P) transhydrogenase subunit beta</fullName>
        <ecNumber evidence="4 15">7.1.1.1</ecNumber>
    </recommendedName>
    <alternativeName>
        <fullName evidence="15">Nicotinamide nucleotide transhydrogenase subunit beta</fullName>
    </alternativeName>
</protein>
<keyword evidence="19" id="KW-1185">Reference proteome</keyword>
<feature type="transmembrane region" description="Helical" evidence="16">
    <location>
        <begin position="93"/>
        <end position="115"/>
    </location>
</feature>
<comment type="catalytic activity">
    <reaction evidence="14 15">
        <text>NAD(+) + NADPH + H(+)(in) = NADH + NADP(+) + H(+)(out)</text>
        <dbReference type="Rhea" id="RHEA:47992"/>
        <dbReference type="ChEBI" id="CHEBI:15378"/>
        <dbReference type="ChEBI" id="CHEBI:57540"/>
        <dbReference type="ChEBI" id="CHEBI:57783"/>
        <dbReference type="ChEBI" id="CHEBI:57945"/>
        <dbReference type="ChEBI" id="CHEBI:58349"/>
        <dbReference type="EC" id="7.1.1.1"/>
    </reaction>
</comment>
<dbReference type="Proteomes" id="UP000707477">
    <property type="component" value="Unassembled WGS sequence"/>
</dbReference>
<feature type="transmembrane region" description="Helical" evidence="16">
    <location>
        <begin position="168"/>
        <end position="185"/>
    </location>
</feature>
<keyword evidence="7 15" id="KW-0997">Cell inner membrane</keyword>
<evidence type="ECO:0000256" key="4">
    <source>
        <dbReference type="ARBA" id="ARBA00012943"/>
    </source>
</evidence>
<dbReference type="EMBL" id="JAAVSD010000011">
    <property type="protein sequence ID" value="NLR29641.1"/>
    <property type="molecule type" value="Genomic_DNA"/>
</dbReference>
<evidence type="ECO:0000256" key="13">
    <source>
        <dbReference type="ARBA" id="ARBA00023136"/>
    </source>
</evidence>
<evidence type="ECO:0000256" key="6">
    <source>
        <dbReference type="ARBA" id="ARBA00022475"/>
    </source>
</evidence>
<dbReference type="Gene3D" id="3.40.50.1220">
    <property type="entry name" value="TPP-binding domain"/>
    <property type="match status" value="1"/>
</dbReference>
<dbReference type="SUPFAM" id="SSF52467">
    <property type="entry name" value="DHS-like NAD/FAD-binding domain"/>
    <property type="match status" value="1"/>
</dbReference>
<feature type="transmembrane region" description="Helical" evidence="16">
    <location>
        <begin position="245"/>
        <end position="263"/>
    </location>
</feature>
<feature type="transmembrane region" description="Helical" evidence="16">
    <location>
        <begin position="62"/>
        <end position="81"/>
    </location>
</feature>
<evidence type="ECO:0000256" key="15">
    <source>
        <dbReference type="PIRNR" id="PIRNR000204"/>
    </source>
</evidence>
<evidence type="ECO:0000256" key="3">
    <source>
        <dbReference type="ARBA" id="ARBA00007919"/>
    </source>
</evidence>
<accession>A0ABX1L3N0</accession>
<proteinExistence type="inferred from homology"/>
<dbReference type="PANTHER" id="PTHR44758:SF1">
    <property type="entry name" value="NAD(P) TRANSHYDROGENASE SUBUNIT BETA"/>
    <property type="match status" value="1"/>
</dbReference>
<comment type="subcellular location">
    <subcellularLocation>
        <location evidence="2">Cell inner membrane</location>
        <topology evidence="2">Multi-pass membrane protein</topology>
    </subcellularLocation>
</comment>
<dbReference type="Pfam" id="PF02233">
    <property type="entry name" value="PNTB"/>
    <property type="match status" value="1"/>
</dbReference>
<gene>
    <name evidence="18" type="ORF">HEQ44_05525</name>
</gene>
<dbReference type="InterPro" id="IPR029035">
    <property type="entry name" value="DHS-like_NAD/FAD-binding_dom"/>
</dbReference>
<feature type="transmembrane region" description="Helical" evidence="16">
    <location>
        <begin position="191"/>
        <end position="212"/>
    </location>
</feature>